<reference evidence="4 5" key="1">
    <citation type="journal article" date="2019" name="Int. J. Syst. Evol. Microbiol.">
        <title>The Global Catalogue of Microorganisms (GCM) 10K type strain sequencing project: providing services to taxonomists for standard genome sequencing and annotation.</title>
        <authorList>
            <consortium name="The Broad Institute Genomics Platform"/>
            <consortium name="The Broad Institute Genome Sequencing Center for Infectious Disease"/>
            <person name="Wu L."/>
            <person name="Ma J."/>
        </authorList>
    </citation>
    <scope>NUCLEOTIDE SEQUENCE [LARGE SCALE GENOMIC DNA]</scope>
    <source>
        <strain evidence="4 5">JCM 13813</strain>
    </source>
</reference>
<dbReference type="InterPro" id="IPR027383">
    <property type="entry name" value="Znf_put"/>
</dbReference>
<evidence type="ECO:0000313" key="4">
    <source>
        <dbReference type="EMBL" id="GAA2110026.1"/>
    </source>
</evidence>
<keyword evidence="5" id="KW-1185">Reference proteome</keyword>
<accession>A0ABN2XEF5</accession>
<dbReference type="Gene3D" id="1.10.10.1320">
    <property type="entry name" value="Anti-sigma factor, zinc-finger domain"/>
    <property type="match status" value="1"/>
</dbReference>
<gene>
    <name evidence="4" type="ORF">GCM10009726_25340</name>
</gene>
<dbReference type="Proteomes" id="UP001501161">
    <property type="component" value="Unassembled WGS sequence"/>
</dbReference>
<evidence type="ECO:0000256" key="1">
    <source>
        <dbReference type="ARBA" id="ARBA00023015"/>
    </source>
</evidence>
<dbReference type="InterPro" id="IPR041916">
    <property type="entry name" value="Anti_sigma_zinc_sf"/>
</dbReference>
<organism evidence="4 5">
    <name type="scientific">Nocardioides furvisabuli</name>
    <dbReference type="NCBI Taxonomy" id="375542"/>
    <lineage>
        <taxon>Bacteria</taxon>
        <taxon>Bacillati</taxon>
        <taxon>Actinomycetota</taxon>
        <taxon>Actinomycetes</taxon>
        <taxon>Propionibacteriales</taxon>
        <taxon>Nocardioidaceae</taxon>
        <taxon>Nocardioides</taxon>
    </lineage>
</organism>
<dbReference type="Pfam" id="PF13490">
    <property type="entry name" value="zf-HC2"/>
    <property type="match status" value="1"/>
</dbReference>
<name>A0ABN2XEF5_9ACTN</name>
<evidence type="ECO:0000313" key="5">
    <source>
        <dbReference type="Proteomes" id="UP001501161"/>
    </source>
</evidence>
<keyword evidence="1" id="KW-0805">Transcription regulation</keyword>
<comment type="caution">
    <text evidence="4">The sequence shown here is derived from an EMBL/GenBank/DDBJ whole genome shotgun (WGS) entry which is preliminary data.</text>
</comment>
<protein>
    <recommendedName>
        <fullName evidence="3">Putative zinc-finger domain-containing protein</fullName>
    </recommendedName>
</protein>
<sequence>MSGALRQMITCHWTARRIQRYLDADPAAPLTPGEVTRLEEHLATCARCSEVMRQHRLLHRALSLWSGRRPVDQASVDRMRAVLDDLVDGHQR</sequence>
<dbReference type="EMBL" id="BAAAMQ010000012">
    <property type="protein sequence ID" value="GAA2110026.1"/>
    <property type="molecule type" value="Genomic_DNA"/>
</dbReference>
<dbReference type="RefSeq" id="WP_231251595.1">
    <property type="nucleotide sequence ID" value="NZ_BAAAMQ010000012.1"/>
</dbReference>
<feature type="domain" description="Putative zinc-finger" evidence="3">
    <location>
        <begin position="11"/>
        <end position="48"/>
    </location>
</feature>
<proteinExistence type="predicted"/>
<keyword evidence="2" id="KW-0804">Transcription</keyword>
<evidence type="ECO:0000256" key="2">
    <source>
        <dbReference type="ARBA" id="ARBA00023163"/>
    </source>
</evidence>
<evidence type="ECO:0000259" key="3">
    <source>
        <dbReference type="Pfam" id="PF13490"/>
    </source>
</evidence>